<dbReference type="Pfam" id="PF14223">
    <property type="entry name" value="Retrotran_gag_2"/>
    <property type="match status" value="1"/>
</dbReference>
<dbReference type="GO" id="GO:0003677">
    <property type="term" value="F:DNA binding"/>
    <property type="evidence" value="ECO:0007669"/>
    <property type="project" value="InterPro"/>
</dbReference>
<evidence type="ECO:0000313" key="2">
    <source>
        <dbReference type="Proteomes" id="UP000719412"/>
    </source>
</evidence>
<dbReference type="AlphaFoldDB" id="A0A8J6HUD8"/>
<reference evidence="1" key="2">
    <citation type="submission" date="2021-08" db="EMBL/GenBank/DDBJ databases">
        <authorList>
            <person name="Eriksson T."/>
        </authorList>
    </citation>
    <scope>NUCLEOTIDE SEQUENCE</scope>
    <source>
        <strain evidence="1">Stoneville</strain>
        <tissue evidence="1">Whole head</tissue>
    </source>
</reference>
<dbReference type="EMBL" id="JABDTM020011834">
    <property type="protein sequence ID" value="KAH0820467.1"/>
    <property type="molecule type" value="Genomic_DNA"/>
</dbReference>
<evidence type="ECO:0008006" key="3">
    <source>
        <dbReference type="Google" id="ProtNLM"/>
    </source>
</evidence>
<sequence>MEHSVIFLFKLFRGLQECPHVLERINLRVSRSGSRVAENIWLVTVIFIINNEHDLKIVEFLEVCDYLTVFGKKMSDSEEDNVLERTEAAAQEAVSSLIPQKSRVAYETTCSRFEEWRTMISINKNLDLSKYTNLIAFLKRQSEGYRAKKSKSFSKENIEKFLTTANDEDYLMQKVVLIIRITGACRRQELLNLKVNDVEDLGEFMKIMLPITKTKVTPYRESVKLVVKYCPQLQTCSCSSNTLSMLLWNGFMEQGVAPEGAAYDCLMLNGHAYSRAARAHLLTNLILAGIVLDEVDLTGKERAETENKLRESESETRVEDENVATEDAMMNATNRIELLDKSNYNTWKLRMQALLIQEDLWEYVSGISSKPEPGENNVNTANVQEWTRKDLRARSDIILSISSSELKQIKQCETSHAMWKRLKEIYQSKEPAKKATQNVQNVLFLSEIPIKHAMTGHDGDEWRRAIEADMKSVIPIRNLIHEVPRSSVAVSFSGPNSSRTERRKAHLVGQGFSQQPGIHFQETFALIKQFDVATAFLNGELKEKIYMEPPKGFRDILQSIVESEGDSLVGAKAKSMLREYSRGDKGKKLDETLRECGVAPTASEPCLFQIGSGEDATLTVLSRKFEIKDLGDGSFCLGVEFSRVDGRVTLHQRGYVNDMLDRFGMSECKPVAISVELGAKLIKKERQSNEEVKLPYRELLGILTYLNTTTRPDISFAVSHLGQFNCYGEEHWTAVKRVLLEGNRGPGTGLRARLCAPDRVRRRVSFFNHKMCHS</sequence>
<dbReference type="Proteomes" id="UP000719412">
    <property type="component" value="Unassembled WGS sequence"/>
</dbReference>
<comment type="caution">
    <text evidence="1">The sequence shown here is derived from an EMBL/GenBank/DDBJ whole genome shotgun (WGS) entry which is preliminary data.</text>
</comment>
<reference evidence="1" key="1">
    <citation type="journal article" date="2020" name="J Insects Food Feed">
        <title>The yellow mealworm (Tenebrio molitor) genome: a resource for the emerging insects as food and feed industry.</title>
        <authorList>
            <person name="Eriksson T."/>
            <person name="Andere A."/>
            <person name="Kelstrup H."/>
            <person name="Emery V."/>
            <person name="Picard C."/>
        </authorList>
    </citation>
    <scope>NUCLEOTIDE SEQUENCE</scope>
    <source>
        <strain evidence="1">Stoneville</strain>
        <tissue evidence="1">Whole head</tissue>
    </source>
</reference>
<accession>A0A8J6HUD8</accession>
<proteinExistence type="predicted"/>
<dbReference type="InterPro" id="IPR011010">
    <property type="entry name" value="DNA_brk_join_enz"/>
</dbReference>
<dbReference type="PANTHER" id="PTHR47481:SF36">
    <property type="entry name" value="CCHC-TYPE DOMAIN-CONTAINING PROTEIN"/>
    <property type="match status" value="1"/>
</dbReference>
<dbReference type="PANTHER" id="PTHR47481">
    <property type="match status" value="1"/>
</dbReference>
<protein>
    <recommendedName>
        <fullName evidence="3">Retrovirus-related Pol polyprotein from transposon TNT 1-94</fullName>
    </recommendedName>
</protein>
<keyword evidence="2" id="KW-1185">Reference proteome</keyword>
<name>A0A8J6HUD8_TENMO</name>
<evidence type="ECO:0000313" key="1">
    <source>
        <dbReference type="EMBL" id="KAH0820467.1"/>
    </source>
</evidence>
<dbReference type="SUPFAM" id="SSF56349">
    <property type="entry name" value="DNA breaking-rejoining enzymes"/>
    <property type="match status" value="1"/>
</dbReference>
<organism evidence="1 2">
    <name type="scientific">Tenebrio molitor</name>
    <name type="common">Yellow mealworm beetle</name>
    <dbReference type="NCBI Taxonomy" id="7067"/>
    <lineage>
        <taxon>Eukaryota</taxon>
        <taxon>Metazoa</taxon>
        <taxon>Ecdysozoa</taxon>
        <taxon>Arthropoda</taxon>
        <taxon>Hexapoda</taxon>
        <taxon>Insecta</taxon>
        <taxon>Pterygota</taxon>
        <taxon>Neoptera</taxon>
        <taxon>Endopterygota</taxon>
        <taxon>Coleoptera</taxon>
        <taxon>Polyphaga</taxon>
        <taxon>Cucujiformia</taxon>
        <taxon>Tenebrionidae</taxon>
        <taxon>Tenebrio</taxon>
    </lineage>
</organism>
<gene>
    <name evidence="1" type="ORF">GEV33_002324</name>
</gene>